<dbReference type="GO" id="GO:0045892">
    <property type="term" value="P:negative regulation of DNA-templated transcription"/>
    <property type="evidence" value="ECO:0007669"/>
    <property type="project" value="InterPro"/>
</dbReference>
<gene>
    <name evidence="6" type="ORF">BVE84_07735</name>
    <name evidence="5" type="ORF">BVE86_07895</name>
</gene>
<proteinExistence type="inferred from homology"/>
<dbReference type="EMBL" id="MSPT01000017">
    <property type="protein sequence ID" value="ONK26160.1"/>
    <property type="molecule type" value="Genomic_DNA"/>
</dbReference>
<keyword evidence="2" id="KW-0805">Transcription regulation</keyword>
<evidence type="ECO:0000313" key="8">
    <source>
        <dbReference type="Proteomes" id="UP000188946"/>
    </source>
</evidence>
<dbReference type="Gene3D" id="1.10.10.10">
    <property type="entry name" value="Winged helix-like DNA-binding domain superfamily/Winged helix DNA-binding domain"/>
    <property type="match status" value="1"/>
</dbReference>
<sequence length="151" mass="17463">MGQIMSAAEWQVMRVIWAYPGHTSSQIIASLQEGFDWQATTIKTLLGRLRKKAYLEMKKEEGQYHYYPLVAEKEHLQQQLQMLLDTICSTKHGEVVGQLLEMGSFSYSDLEKLRHQIDYQLLTAPQHLQCHCLAGQCTCHHHEGRNQYADD</sequence>
<dbReference type="GO" id="GO:0003677">
    <property type="term" value="F:DNA binding"/>
    <property type="evidence" value="ECO:0007669"/>
    <property type="project" value="UniProtKB-KW"/>
</dbReference>
<evidence type="ECO:0000313" key="5">
    <source>
        <dbReference type="EMBL" id="ONK26160.1"/>
    </source>
</evidence>
<evidence type="ECO:0000256" key="1">
    <source>
        <dbReference type="ARBA" id="ARBA00011046"/>
    </source>
</evidence>
<evidence type="ECO:0000256" key="3">
    <source>
        <dbReference type="ARBA" id="ARBA00023125"/>
    </source>
</evidence>
<dbReference type="AlphaFoldDB" id="A0AB36JND0"/>
<evidence type="ECO:0000256" key="4">
    <source>
        <dbReference type="ARBA" id="ARBA00023163"/>
    </source>
</evidence>
<keyword evidence="8" id="KW-1185">Reference proteome</keyword>
<dbReference type="SUPFAM" id="SSF46785">
    <property type="entry name" value="Winged helix' DNA-binding domain"/>
    <property type="match status" value="1"/>
</dbReference>
<keyword evidence="4" id="KW-0804">Transcription</keyword>
<evidence type="ECO:0000256" key="2">
    <source>
        <dbReference type="ARBA" id="ARBA00023015"/>
    </source>
</evidence>
<dbReference type="Proteomes" id="UP000188946">
    <property type="component" value="Unassembled WGS sequence"/>
</dbReference>
<dbReference type="RefSeq" id="WP_076996472.1">
    <property type="nucleotide sequence ID" value="NZ_MSPR01000015.1"/>
</dbReference>
<comment type="similarity">
    <text evidence="1">Belongs to the BlaI transcriptional regulatory family.</text>
</comment>
<dbReference type="Proteomes" id="UP000188600">
    <property type="component" value="Unassembled WGS sequence"/>
</dbReference>
<name>A0AB36JND0_9STRE</name>
<dbReference type="EMBL" id="MSPR01000015">
    <property type="protein sequence ID" value="ONK27570.1"/>
    <property type="molecule type" value="Genomic_DNA"/>
</dbReference>
<dbReference type="InterPro" id="IPR036390">
    <property type="entry name" value="WH_DNA-bd_sf"/>
</dbReference>
<protein>
    <submittedName>
        <fullName evidence="5">Penicillinase repressor</fullName>
    </submittedName>
</protein>
<dbReference type="PIRSF" id="PIRSF019455">
    <property type="entry name" value="CopR_AtkY"/>
    <property type="match status" value="1"/>
</dbReference>
<dbReference type="InterPro" id="IPR005650">
    <property type="entry name" value="BlaI_family"/>
</dbReference>
<dbReference type="InterPro" id="IPR036388">
    <property type="entry name" value="WH-like_DNA-bd_sf"/>
</dbReference>
<organism evidence="5 7">
    <name type="scientific">Streptococcus azizii</name>
    <dbReference type="NCBI Taxonomy" id="1579424"/>
    <lineage>
        <taxon>Bacteria</taxon>
        <taxon>Bacillati</taxon>
        <taxon>Bacillota</taxon>
        <taxon>Bacilli</taxon>
        <taxon>Lactobacillales</taxon>
        <taxon>Streptococcaceae</taxon>
        <taxon>Streptococcus</taxon>
    </lineage>
</organism>
<evidence type="ECO:0000313" key="7">
    <source>
        <dbReference type="Proteomes" id="UP000188600"/>
    </source>
</evidence>
<reference evidence="7 8" key="1">
    <citation type="submission" date="2016-12" db="EMBL/GenBank/DDBJ databases">
        <authorList>
            <person name="Gulvik C.A."/>
        </authorList>
    </citation>
    <scope>NUCLEOTIDE SEQUENCE [LARGE SCALE GENOMIC DNA]</scope>
    <source>
        <strain evidence="6 8">12-5202</strain>
        <strain evidence="5 7">12-5291</strain>
    </source>
</reference>
<evidence type="ECO:0000313" key="6">
    <source>
        <dbReference type="EMBL" id="ONK27570.1"/>
    </source>
</evidence>
<dbReference type="Pfam" id="PF03965">
    <property type="entry name" value="Penicillinase_R"/>
    <property type="match status" value="1"/>
</dbReference>
<accession>A0AB36JND0</accession>
<dbReference type="NCBIfam" id="TIGR02698">
    <property type="entry name" value="CopY_TcrY"/>
    <property type="match status" value="1"/>
</dbReference>
<keyword evidence="3" id="KW-0238">DNA-binding</keyword>
<dbReference type="InterPro" id="IPR014071">
    <property type="entry name" value="Cu_transp_CopY/TcrY"/>
</dbReference>
<comment type="caution">
    <text evidence="5">The sequence shown here is derived from an EMBL/GenBank/DDBJ whole genome shotgun (WGS) entry which is preliminary data.</text>
</comment>